<keyword evidence="1" id="KW-0732">Signal</keyword>
<sequence length="414" mass="47979">MHRYFLVLLFLCLGLPGLVRAQQPDSLPPIRNIELGDVEIAPSAVDTKGWLLLDKDIQIELGGAVENLYNFKFDKAERQFRSLRRRYPNHPMPYFLLGLSTCWKIMPSNFQNKQYDKLMLAYLDTAIVHGERLYDQDNKNYEASFFLAAAYGFEARLHAERKNWRKATLNSKYALDYLDKSKEANGLSADFLFGQGLINYYAVWISENYPLLRPVLLFFPKGNRQLGMQQLRTVARNGFYTSTEAKFFLMRLLYTEEKNPKASLQVARELANSYPDNAYFQRYYALVCYNQGDFVECQRVSRQILEKLNKGMPGYESISGRYASFFLGYIAQFMEHNPTAAQDYYQRSIVFAETTGETESGFYLLANAYLARMAAKEGDKKTARSYYQVLHESAERRSELFREAQAYLKASRGK</sequence>
<keyword evidence="3" id="KW-1185">Reference proteome</keyword>
<dbReference type="RefSeq" id="WP_149070691.1">
    <property type="nucleotide sequence ID" value="NZ_VTHL01000008.1"/>
</dbReference>
<dbReference type="SUPFAM" id="SSF48452">
    <property type="entry name" value="TPR-like"/>
    <property type="match status" value="1"/>
</dbReference>
<organism evidence="2 3">
    <name type="scientific">Hymenobacter lutimineralis</name>
    <dbReference type="NCBI Taxonomy" id="2606448"/>
    <lineage>
        <taxon>Bacteria</taxon>
        <taxon>Pseudomonadati</taxon>
        <taxon>Bacteroidota</taxon>
        <taxon>Cytophagia</taxon>
        <taxon>Cytophagales</taxon>
        <taxon>Hymenobacteraceae</taxon>
        <taxon>Hymenobacter</taxon>
    </lineage>
</organism>
<feature type="chain" id="PRO_5022842369" evidence="1">
    <location>
        <begin position="22"/>
        <end position="414"/>
    </location>
</feature>
<accession>A0A5D6V389</accession>
<comment type="caution">
    <text evidence="2">The sequence shown here is derived from an EMBL/GenBank/DDBJ whole genome shotgun (WGS) entry which is preliminary data.</text>
</comment>
<dbReference type="Proteomes" id="UP000322791">
    <property type="component" value="Unassembled WGS sequence"/>
</dbReference>
<protein>
    <submittedName>
        <fullName evidence="2">Tol-pal system protein YbgF</fullName>
    </submittedName>
</protein>
<reference evidence="2 3" key="1">
    <citation type="submission" date="2019-08" db="EMBL/GenBank/DDBJ databases">
        <authorList>
            <person name="Seo M.-J."/>
        </authorList>
    </citation>
    <scope>NUCLEOTIDE SEQUENCE [LARGE SCALE GENOMIC DNA]</scope>
    <source>
        <strain evidence="2 3">KIGAM108</strain>
    </source>
</reference>
<evidence type="ECO:0000256" key="1">
    <source>
        <dbReference type="SAM" id="SignalP"/>
    </source>
</evidence>
<name>A0A5D6V389_9BACT</name>
<dbReference type="EMBL" id="VTHL01000008">
    <property type="protein sequence ID" value="TYZ10016.1"/>
    <property type="molecule type" value="Genomic_DNA"/>
</dbReference>
<feature type="signal peptide" evidence="1">
    <location>
        <begin position="1"/>
        <end position="21"/>
    </location>
</feature>
<evidence type="ECO:0000313" key="3">
    <source>
        <dbReference type="Proteomes" id="UP000322791"/>
    </source>
</evidence>
<dbReference type="AlphaFoldDB" id="A0A5D6V389"/>
<dbReference type="Gene3D" id="1.25.40.10">
    <property type="entry name" value="Tetratricopeptide repeat domain"/>
    <property type="match status" value="2"/>
</dbReference>
<gene>
    <name evidence="2" type="ORF">FY528_09115</name>
</gene>
<dbReference type="InterPro" id="IPR011990">
    <property type="entry name" value="TPR-like_helical_dom_sf"/>
</dbReference>
<evidence type="ECO:0000313" key="2">
    <source>
        <dbReference type="EMBL" id="TYZ10016.1"/>
    </source>
</evidence>
<proteinExistence type="predicted"/>